<reference evidence="1" key="2">
    <citation type="journal article" date="2015" name="Data Brief">
        <title>Shoot transcriptome of the giant reed, Arundo donax.</title>
        <authorList>
            <person name="Barrero R.A."/>
            <person name="Guerrero F.D."/>
            <person name="Moolhuijzen P."/>
            <person name="Goolsby J.A."/>
            <person name="Tidwell J."/>
            <person name="Bellgard S.E."/>
            <person name="Bellgard M.I."/>
        </authorList>
    </citation>
    <scope>NUCLEOTIDE SEQUENCE</scope>
    <source>
        <tissue evidence="1">Shoot tissue taken approximately 20 cm above the soil surface</tissue>
    </source>
</reference>
<organism evidence="1">
    <name type="scientific">Arundo donax</name>
    <name type="common">Giant reed</name>
    <name type="synonym">Donax arundinaceus</name>
    <dbReference type="NCBI Taxonomy" id="35708"/>
    <lineage>
        <taxon>Eukaryota</taxon>
        <taxon>Viridiplantae</taxon>
        <taxon>Streptophyta</taxon>
        <taxon>Embryophyta</taxon>
        <taxon>Tracheophyta</taxon>
        <taxon>Spermatophyta</taxon>
        <taxon>Magnoliopsida</taxon>
        <taxon>Liliopsida</taxon>
        <taxon>Poales</taxon>
        <taxon>Poaceae</taxon>
        <taxon>PACMAD clade</taxon>
        <taxon>Arundinoideae</taxon>
        <taxon>Arundineae</taxon>
        <taxon>Arundo</taxon>
    </lineage>
</organism>
<name>A0A0A8XQP3_ARUDO</name>
<sequence>MTQISIAYSYITIYIPNLLWSPSQPKKILVISTRQLCPHTKEVPGS</sequence>
<proteinExistence type="predicted"/>
<protein>
    <submittedName>
        <fullName evidence="1">Uncharacterized protein</fullName>
    </submittedName>
</protein>
<accession>A0A0A8XQP3</accession>
<dbReference type="AlphaFoldDB" id="A0A0A8XQP3"/>
<dbReference type="EMBL" id="GBRH01281696">
    <property type="protein sequence ID" value="JAD16199.1"/>
    <property type="molecule type" value="Transcribed_RNA"/>
</dbReference>
<reference evidence="1" key="1">
    <citation type="submission" date="2014-09" db="EMBL/GenBank/DDBJ databases">
        <authorList>
            <person name="Magalhaes I.L.F."/>
            <person name="Oliveira U."/>
            <person name="Santos F.R."/>
            <person name="Vidigal T.H.D.A."/>
            <person name="Brescovit A.D."/>
            <person name="Santos A.J."/>
        </authorList>
    </citation>
    <scope>NUCLEOTIDE SEQUENCE</scope>
    <source>
        <tissue evidence="1">Shoot tissue taken approximately 20 cm above the soil surface</tissue>
    </source>
</reference>
<evidence type="ECO:0000313" key="1">
    <source>
        <dbReference type="EMBL" id="JAD16199.1"/>
    </source>
</evidence>